<feature type="non-terminal residue" evidence="2">
    <location>
        <position position="209"/>
    </location>
</feature>
<organism evidence="2 3">
    <name type="scientific">Pleuronectes platessa</name>
    <name type="common">European plaice</name>
    <dbReference type="NCBI Taxonomy" id="8262"/>
    <lineage>
        <taxon>Eukaryota</taxon>
        <taxon>Metazoa</taxon>
        <taxon>Chordata</taxon>
        <taxon>Craniata</taxon>
        <taxon>Vertebrata</taxon>
        <taxon>Euteleostomi</taxon>
        <taxon>Actinopterygii</taxon>
        <taxon>Neopterygii</taxon>
        <taxon>Teleostei</taxon>
        <taxon>Neoteleostei</taxon>
        <taxon>Acanthomorphata</taxon>
        <taxon>Carangaria</taxon>
        <taxon>Pleuronectiformes</taxon>
        <taxon>Pleuronectoidei</taxon>
        <taxon>Pleuronectidae</taxon>
        <taxon>Pleuronectes</taxon>
    </lineage>
</organism>
<reference evidence="2" key="1">
    <citation type="submission" date="2020-03" db="EMBL/GenBank/DDBJ databases">
        <authorList>
            <person name="Weist P."/>
        </authorList>
    </citation>
    <scope>NUCLEOTIDE SEQUENCE</scope>
</reference>
<evidence type="ECO:0000256" key="1">
    <source>
        <dbReference type="SAM" id="MobiDB-lite"/>
    </source>
</evidence>
<protein>
    <submittedName>
        <fullName evidence="2">Uncharacterized protein</fullName>
    </submittedName>
</protein>
<feature type="region of interest" description="Disordered" evidence="1">
    <location>
        <begin position="12"/>
        <end position="32"/>
    </location>
</feature>
<comment type="caution">
    <text evidence="2">The sequence shown here is derived from an EMBL/GenBank/DDBJ whole genome shotgun (WGS) entry which is preliminary data.</text>
</comment>
<dbReference type="Proteomes" id="UP001153269">
    <property type="component" value="Unassembled WGS sequence"/>
</dbReference>
<feature type="compositionally biased region" description="Polar residues" evidence="1">
    <location>
        <begin position="196"/>
        <end position="209"/>
    </location>
</feature>
<evidence type="ECO:0000313" key="3">
    <source>
        <dbReference type="Proteomes" id="UP001153269"/>
    </source>
</evidence>
<accession>A0A9N7VKE3</accession>
<name>A0A9N7VKE3_PLEPL</name>
<dbReference type="AlphaFoldDB" id="A0A9N7VKE3"/>
<keyword evidence="3" id="KW-1185">Reference proteome</keyword>
<feature type="compositionally biased region" description="Pro residues" evidence="1">
    <location>
        <begin position="178"/>
        <end position="188"/>
    </location>
</feature>
<feature type="region of interest" description="Disordered" evidence="1">
    <location>
        <begin position="167"/>
        <end position="209"/>
    </location>
</feature>
<gene>
    <name evidence="2" type="ORF">PLEPLA_LOCUS39515</name>
</gene>
<evidence type="ECO:0000313" key="2">
    <source>
        <dbReference type="EMBL" id="CAB1451789.1"/>
    </source>
</evidence>
<proteinExistence type="predicted"/>
<dbReference type="EMBL" id="CADEAL010004102">
    <property type="protein sequence ID" value="CAB1451789.1"/>
    <property type="molecule type" value="Genomic_DNA"/>
</dbReference>
<sequence length="209" mass="22760">LNWQMKNNNILPAPAQQAGAPGTQQQQQQQQQEKGQATLLPIGYISDICLVLVSETFCVMYSQFRPISFQTTLVGKGDNVTCSQSHNSPRSGPERHTASFLTGLSQLSSRGRLQRSMLGYRAGLSGPESNHSNVCGSTESRSLAGDLPVSLLPVTPSFLPFSWTSLQPCSEPDRDPPHPIPPSYIPSRPPRDPLTLLTSPSQQPQPLSR</sequence>